<sequence length="177" mass="19526">MGARKPFLRTNFGTDFRGSGSGRETWDDKPRRSVRPILARVGGQRASGPARRPSLAWLWLAFSHSACTAGVVVWHRINKAHSRAIPWTPSNTCQPPQTVPLFPFRGDVNPGCGCVSSSGFTGRMAVFCLLCPRFCRSSHNPADAGKLCQRRARVPILYARFRRRSANATSRSTAGDR</sequence>
<name>A0A8H3W5B8_9PEZI</name>
<keyword evidence="2" id="KW-1185">Reference proteome</keyword>
<dbReference type="Proteomes" id="UP000434172">
    <property type="component" value="Unassembled WGS sequence"/>
</dbReference>
<reference evidence="1 2" key="1">
    <citation type="submission" date="2019-12" db="EMBL/GenBank/DDBJ databases">
        <title>A genome sequence resource for the geographically widespread anthracnose pathogen Colletotrichum asianum.</title>
        <authorList>
            <person name="Meng Y."/>
        </authorList>
    </citation>
    <scope>NUCLEOTIDE SEQUENCE [LARGE SCALE GENOMIC DNA]</scope>
    <source>
        <strain evidence="1 2">ICMP 18580</strain>
    </source>
</reference>
<dbReference type="AlphaFoldDB" id="A0A8H3W5B8"/>
<dbReference type="EMBL" id="WOWK01000086">
    <property type="protein sequence ID" value="KAF0320145.1"/>
    <property type="molecule type" value="Genomic_DNA"/>
</dbReference>
<gene>
    <name evidence="1" type="ORF">GQ607_012566</name>
</gene>
<accession>A0A8H3W5B8</accession>
<comment type="caution">
    <text evidence="1">The sequence shown here is derived from an EMBL/GenBank/DDBJ whole genome shotgun (WGS) entry which is preliminary data.</text>
</comment>
<proteinExistence type="predicted"/>
<evidence type="ECO:0000313" key="1">
    <source>
        <dbReference type="EMBL" id="KAF0320145.1"/>
    </source>
</evidence>
<protein>
    <submittedName>
        <fullName evidence="1">Uncharacterized protein</fullName>
    </submittedName>
</protein>
<organism evidence="1 2">
    <name type="scientific">Colletotrichum asianum</name>
    <dbReference type="NCBI Taxonomy" id="702518"/>
    <lineage>
        <taxon>Eukaryota</taxon>
        <taxon>Fungi</taxon>
        <taxon>Dikarya</taxon>
        <taxon>Ascomycota</taxon>
        <taxon>Pezizomycotina</taxon>
        <taxon>Sordariomycetes</taxon>
        <taxon>Hypocreomycetidae</taxon>
        <taxon>Glomerellales</taxon>
        <taxon>Glomerellaceae</taxon>
        <taxon>Colletotrichum</taxon>
        <taxon>Colletotrichum gloeosporioides species complex</taxon>
    </lineage>
</organism>
<evidence type="ECO:0000313" key="2">
    <source>
        <dbReference type="Proteomes" id="UP000434172"/>
    </source>
</evidence>